<evidence type="ECO:0000256" key="1">
    <source>
        <dbReference type="SAM" id="SignalP"/>
    </source>
</evidence>
<dbReference type="Pfam" id="PF16868">
    <property type="entry name" value="NMT1_3"/>
    <property type="match status" value="1"/>
</dbReference>
<comment type="caution">
    <text evidence="2">The sequence shown here is derived from an EMBL/GenBank/DDBJ whole genome shotgun (WGS) entry which is preliminary data.</text>
</comment>
<organism evidence="2 3">
    <name type="scientific">Maritimibacter dapengensis</name>
    <dbReference type="NCBI Taxonomy" id="2836868"/>
    <lineage>
        <taxon>Bacteria</taxon>
        <taxon>Pseudomonadati</taxon>
        <taxon>Pseudomonadota</taxon>
        <taxon>Alphaproteobacteria</taxon>
        <taxon>Rhodobacterales</taxon>
        <taxon>Roseobacteraceae</taxon>
        <taxon>Maritimibacter</taxon>
    </lineage>
</organism>
<evidence type="ECO:0000313" key="3">
    <source>
        <dbReference type="Proteomes" id="UP000756530"/>
    </source>
</evidence>
<gene>
    <name evidence="2" type="ORF">KJP28_15445</name>
</gene>
<protein>
    <submittedName>
        <fullName evidence="2">TAXI family TRAP transporter solute-binding subunit</fullName>
    </submittedName>
</protein>
<sequence length="325" mass="35088">MKHLKHASLAAALAIGAGAQAQAQNLTMATIEPSLGPAITMSTFANLVNNELDDVEIEVAGGGAATLHMVEVARGNLDMSMTSPSIYPLMQKGAAMYANEPDAPALSENLRLIMWFPYGAYHYTVRPDSGIEMLDDIEGATVFLGPAGGGAYATARGWIEATTGLVAGEDYEAITANWATGFQSFLDGKIDLYVNGCMDPCQQFLQITETEDVRFIGPESHEGEAVEKFLGSYRTLEEIAPGAYGRQVNEEAVTSHNTSVGITVRADLDEETVYRITKAFWENLDSITSDAPWAKAISLEEAVKYEGNMPLHDGARRYYEEVGAL</sequence>
<dbReference type="Proteomes" id="UP000756530">
    <property type="component" value="Unassembled WGS sequence"/>
</dbReference>
<reference evidence="2 3" key="1">
    <citation type="submission" date="2021-05" db="EMBL/GenBank/DDBJ databases">
        <title>Culturable bacteria isolated from Daya Bay.</title>
        <authorList>
            <person name="Zheng W."/>
            <person name="Yu S."/>
            <person name="Huang Y."/>
        </authorList>
    </citation>
    <scope>NUCLEOTIDE SEQUENCE [LARGE SCALE GENOMIC DNA]</scope>
    <source>
        <strain evidence="2 3">DP4N28-5</strain>
    </source>
</reference>
<dbReference type="RefSeq" id="WP_218393530.1">
    <property type="nucleotide sequence ID" value="NZ_JAHUZE010000004.1"/>
</dbReference>
<proteinExistence type="predicted"/>
<name>A0ABS6T4Z3_9RHOB</name>
<keyword evidence="1" id="KW-0732">Signal</keyword>
<dbReference type="EMBL" id="JAHUZE010000004">
    <property type="protein sequence ID" value="MBV7380319.1"/>
    <property type="molecule type" value="Genomic_DNA"/>
</dbReference>
<feature type="signal peptide" evidence="1">
    <location>
        <begin position="1"/>
        <end position="23"/>
    </location>
</feature>
<accession>A0ABS6T4Z3</accession>
<dbReference type="PANTHER" id="PTHR42941:SF1">
    <property type="entry name" value="SLL1037 PROTEIN"/>
    <property type="match status" value="1"/>
</dbReference>
<feature type="chain" id="PRO_5046347577" evidence="1">
    <location>
        <begin position="24"/>
        <end position="325"/>
    </location>
</feature>
<dbReference type="PANTHER" id="PTHR42941">
    <property type="entry name" value="SLL1037 PROTEIN"/>
    <property type="match status" value="1"/>
</dbReference>
<dbReference type="InterPro" id="IPR011852">
    <property type="entry name" value="TRAP_TAXI"/>
</dbReference>
<evidence type="ECO:0000313" key="2">
    <source>
        <dbReference type="EMBL" id="MBV7380319.1"/>
    </source>
</evidence>
<keyword evidence="3" id="KW-1185">Reference proteome</keyword>
<dbReference type="NCBIfam" id="TIGR02122">
    <property type="entry name" value="TRAP_TAXI"/>
    <property type="match status" value="1"/>
</dbReference>